<protein>
    <recommendedName>
        <fullName evidence="3">PDZ domain-containing protein</fullName>
    </recommendedName>
</protein>
<evidence type="ECO:0000313" key="2">
    <source>
        <dbReference type="Proteomes" id="UP001189429"/>
    </source>
</evidence>
<keyword evidence="2" id="KW-1185">Reference proteome</keyword>
<name>A0ABN9UB96_9DINO</name>
<sequence length="177" mass="19752">MFGCLPSPCPRRADKRRQQFGVGTYAVMCAIGVSKVAEAALRQRRRSSRSEGAVRGGAVGPRIELDMTAAHDGTPIGVELWSPKNNQPLAVKSVAEVGLVQSWNAAHPDRAVRAGDEVIINDVKWQNHNRMFIQHLQKVFGFLKEQRPGMQKVLELGFQRPKRWRTPLDSAKSESLR</sequence>
<dbReference type="Proteomes" id="UP001189429">
    <property type="component" value="Unassembled WGS sequence"/>
</dbReference>
<gene>
    <name evidence="1" type="ORF">PCOR1329_LOCUS46929</name>
</gene>
<dbReference type="EMBL" id="CAUYUJ010015647">
    <property type="protein sequence ID" value="CAK0856554.1"/>
    <property type="molecule type" value="Genomic_DNA"/>
</dbReference>
<evidence type="ECO:0008006" key="3">
    <source>
        <dbReference type="Google" id="ProtNLM"/>
    </source>
</evidence>
<organism evidence="1 2">
    <name type="scientific">Prorocentrum cordatum</name>
    <dbReference type="NCBI Taxonomy" id="2364126"/>
    <lineage>
        <taxon>Eukaryota</taxon>
        <taxon>Sar</taxon>
        <taxon>Alveolata</taxon>
        <taxon>Dinophyceae</taxon>
        <taxon>Prorocentrales</taxon>
        <taxon>Prorocentraceae</taxon>
        <taxon>Prorocentrum</taxon>
    </lineage>
</organism>
<reference evidence="1" key="1">
    <citation type="submission" date="2023-10" db="EMBL/GenBank/DDBJ databases">
        <authorList>
            <person name="Chen Y."/>
            <person name="Shah S."/>
            <person name="Dougan E. K."/>
            <person name="Thang M."/>
            <person name="Chan C."/>
        </authorList>
    </citation>
    <scope>NUCLEOTIDE SEQUENCE [LARGE SCALE GENOMIC DNA]</scope>
</reference>
<evidence type="ECO:0000313" key="1">
    <source>
        <dbReference type="EMBL" id="CAK0856554.1"/>
    </source>
</evidence>
<accession>A0ABN9UB96</accession>
<comment type="caution">
    <text evidence="1">The sequence shown here is derived from an EMBL/GenBank/DDBJ whole genome shotgun (WGS) entry which is preliminary data.</text>
</comment>
<proteinExistence type="predicted"/>